<evidence type="ECO:0000313" key="1">
    <source>
        <dbReference type="EMBL" id="CAA9320508.1"/>
    </source>
</evidence>
<organism evidence="1">
    <name type="scientific">uncultured Gemmatimonadota bacterium</name>
    <dbReference type="NCBI Taxonomy" id="203437"/>
    <lineage>
        <taxon>Bacteria</taxon>
        <taxon>Pseudomonadati</taxon>
        <taxon>Gemmatimonadota</taxon>
        <taxon>environmental samples</taxon>
    </lineage>
</organism>
<feature type="non-terminal residue" evidence="1">
    <location>
        <position position="58"/>
    </location>
</feature>
<name>A0A6J4L090_9BACT</name>
<dbReference type="EMBL" id="CADCTV010000349">
    <property type="protein sequence ID" value="CAA9320508.1"/>
    <property type="molecule type" value="Genomic_DNA"/>
</dbReference>
<accession>A0A6J4L090</accession>
<feature type="non-terminal residue" evidence="1">
    <location>
        <position position="1"/>
    </location>
</feature>
<dbReference type="AlphaFoldDB" id="A0A6J4L090"/>
<proteinExistence type="predicted"/>
<sequence length="58" mass="6289">CNTKNSRGAAPFCVALPWGPCWAWARRCCCRRAAFRAAPPSPARAGCARRARDARGRG</sequence>
<protein>
    <submittedName>
        <fullName evidence="1">Uncharacterized protein</fullName>
    </submittedName>
</protein>
<reference evidence="1" key="1">
    <citation type="submission" date="2020-02" db="EMBL/GenBank/DDBJ databases">
        <authorList>
            <person name="Meier V. D."/>
        </authorList>
    </citation>
    <scope>NUCLEOTIDE SEQUENCE</scope>
    <source>
        <strain evidence="1">AVDCRST_MAG89</strain>
    </source>
</reference>
<gene>
    <name evidence="1" type="ORF">AVDCRST_MAG89-1621</name>
</gene>